<organism evidence="3 4">
    <name type="scientific">Sediminihabitans luteus</name>
    <dbReference type="NCBI Taxonomy" id="1138585"/>
    <lineage>
        <taxon>Bacteria</taxon>
        <taxon>Bacillati</taxon>
        <taxon>Actinomycetota</taxon>
        <taxon>Actinomycetes</taxon>
        <taxon>Micrococcales</taxon>
        <taxon>Cellulomonadaceae</taxon>
        <taxon>Sediminihabitans</taxon>
    </lineage>
</organism>
<keyword evidence="1" id="KW-0812">Transmembrane</keyword>
<feature type="transmembrane region" description="Helical" evidence="1">
    <location>
        <begin position="90"/>
        <end position="112"/>
    </location>
</feature>
<dbReference type="OrthoDB" id="5289372at2"/>
<dbReference type="Gene3D" id="1.20.144.10">
    <property type="entry name" value="Phosphatidic acid phosphatase type 2/haloperoxidase"/>
    <property type="match status" value="2"/>
</dbReference>
<dbReference type="AlphaFoldDB" id="A0A2M9D139"/>
<evidence type="ECO:0000313" key="4">
    <source>
        <dbReference type="Proteomes" id="UP000231693"/>
    </source>
</evidence>
<sequence>MTTTTHAPTRRQADHPFVHRYEIDTSRPTVGEAARDLGLRALLPAVALWAVITGIGLLIVGPLNDLPAEEGVNDWFAENRSGWGDTVSGWFSLAGSTPFVIAMTVITCLVLLWRSRQWWFAVVPAIAVSVQALVFVTAATVVGRDRPEVEKLDDSPPTASYPSGHTGASTALFFTLAMLAQRIEHTGLRWTVTILCVAEPLLVGTARLYRGMHHVTDVGFAIVNGLVCVLLAWAYLRRRAAVR</sequence>
<dbReference type="SMART" id="SM00014">
    <property type="entry name" value="acidPPc"/>
    <property type="match status" value="1"/>
</dbReference>
<evidence type="ECO:0000313" key="3">
    <source>
        <dbReference type="EMBL" id="PJJ77889.1"/>
    </source>
</evidence>
<dbReference type="SUPFAM" id="SSF48317">
    <property type="entry name" value="Acid phosphatase/Vanadium-dependent haloperoxidase"/>
    <property type="match status" value="1"/>
</dbReference>
<feature type="transmembrane region" description="Helical" evidence="1">
    <location>
        <begin position="218"/>
        <end position="236"/>
    </location>
</feature>
<dbReference type="CDD" id="cd03392">
    <property type="entry name" value="PAP2_like_2"/>
    <property type="match status" value="1"/>
</dbReference>
<comment type="caution">
    <text evidence="3">The sequence shown here is derived from an EMBL/GenBank/DDBJ whole genome shotgun (WGS) entry which is preliminary data.</text>
</comment>
<protein>
    <submittedName>
        <fullName evidence="3">Undecaprenyl-diphosphatase</fullName>
    </submittedName>
</protein>
<accession>A0A2M9D139</accession>
<dbReference type="InterPro" id="IPR000326">
    <property type="entry name" value="PAP2/HPO"/>
</dbReference>
<evidence type="ECO:0000259" key="2">
    <source>
        <dbReference type="SMART" id="SM00014"/>
    </source>
</evidence>
<dbReference type="RefSeq" id="WP_100422186.1">
    <property type="nucleotide sequence ID" value="NZ_BOOX01000010.1"/>
</dbReference>
<keyword evidence="1" id="KW-0472">Membrane</keyword>
<dbReference type="EMBL" id="PGFE01000001">
    <property type="protein sequence ID" value="PJJ77889.1"/>
    <property type="molecule type" value="Genomic_DNA"/>
</dbReference>
<dbReference type="Proteomes" id="UP000231693">
    <property type="component" value="Unassembled WGS sequence"/>
</dbReference>
<dbReference type="Pfam" id="PF01569">
    <property type="entry name" value="PAP2"/>
    <property type="match status" value="1"/>
</dbReference>
<dbReference type="InterPro" id="IPR036938">
    <property type="entry name" value="PAP2/HPO_sf"/>
</dbReference>
<reference evidence="3 4" key="1">
    <citation type="submission" date="2017-11" db="EMBL/GenBank/DDBJ databases">
        <title>Genomic Encyclopedia of Archaeal and Bacterial Type Strains, Phase II (KMG-II): From Individual Species to Whole Genera.</title>
        <authorList>
            <person name="Goeker M."/>
        </authorList>
    </citation>
    <scope>NUCLEOTIDE SEQUENCE [LARGE SCALE GENOMIC DNA]</scope>
    <source>
        <strain evidence="3 4">DSM 25478</strain>
    </source>
</reference>
<feature type="transmembrane region" description="Helical" evidence="1">
    <location>
        <begin position="41"/>
        <end position="60"/>
    </location>
</feature>
<feature type="domain" description="Phosphatidic acid phosphatase type 2/haloperoxidase" evidence="2">
    <location>
        <begin position="122"/>
        <end position="233"/>
    </location>
</feature>
<feature type="transmembrane region" description="Helical" evidence="1">
    <location>
        <begin position="187"/>
        <end position="206"/>
    </location>
</feature>
<keyword evidence="1" id="KW-1133">Transmembrane helix</keyword>
<name>A0A2M9D139_9CELL</name>
<feature type="transmembrane region" description="Helical" evidence="1">
    <location>
        <begin position="162"/>
        <end position="180"/>
    </location>
</feature>
<gene>
    <name evidence="3" type="ORF">CLV28_1115</name>
</gene>
<feature type="transmembrane region" description="Helical" evidence="1">
    <location>
        <begin position="119"/>
        <end position="142"/>
    </location>
</feature>
<proteinExistence type="predicted"/>
<keyword evidence="4" id="KW-1185">Reference proteome</keyword>
<evidence type="ECO:0000256" key="1">
    <source>
        <dbReference type="SAM" id="Phobius"/>
    </source>
</evidence>